<keyword evidence="4 7" id="KW-0812">Transmembrane</keyword>
<keyword evidence="5 7" id="KW-1133">Transmembrane helix</keyword>
<evidence type="ECO:0000256" key="1">
    <source>
        <dbReference type="ARBA" id="ARBA00004651"/>
    </source>
</evidence>
<gene>
    <name evidence="8" type="ORF">Psed_6934</name>
</gene>
<accession>F2L726</accession>
<dbReference type="InterPro" id="IPR051907">
    <property type="entry name" value="DoxX-like_oxidoreductase"/>
</dbReference>
<keyword evidence="6 7" id="KW-0472">Membrane</keyword>
<organism evidence="8">
    <name type="scientific">Pseudonocardia dioxanivorans (strain ATCC 55486 / DSM 44775 / JCM 13855 / CB1190)</name>
    <dbReference type="NCBI Taxonomy" id="675635"/>
    <lineage>
        <taxon>Bacteria</taxon>
        <taxon>Bacillati</taxon>
        <taxon>Actinomycetota</taxon>
        <taxon>Actinomycetes</taxon>
        <taxon>Pseudonocardiales</taxon>
        <taxon>Pseudonocardiaceae</taxon>
        <taxon>Pseudonocardia</taxon>
    </lineage>
</organism>
<evidence type="ECO:0000256" key="7">
    <source>
        <dbReference type="SAM" id="Phobius"/>
    </source>
</evidence>
<dbReference type="Pfam" id="PF07681">
    <property type="entry name" value="DoxX"/>
    <property type="match status" value="1"/>
</dbReference>
<protein>
    <submittedName>
        <fullName evidence="8">DoxX family protein</fullName>
    </submittedName>
</protein>
<reference evidence="8" key="1">
    <citation type="journal article" date="2011" name="J. Bacteriol.">
        <title>Genome sequence of the 1,4-dioxane-degrading Pseudonocardia dioxanivorans strain CB1190.</title>
        <authorList>
            <person name="Sales C.M."/>
            <person name="Mahendra S."/>
            <person name="Grostern A."/>
            <person name="Parales R.E."/>
            <person name="Goodwin L.A."/>
            <person name="Woyke T."/>
            <person name="Nolan M."/>
            <person name="Lapidus A."/>
            <person name="Chertkov O."/>
            <person name="Ovchinnikova G."/>
            <person name="Sczyrba A."/>
            <person name="Alvarez-Cohen L."/>
        </authorList>
    </citation>
    <scope>NUCLEOTIDE SEQUENCE</scope>
    <source>
        <strain evidence="8">CB1190</strain>
        <plasmid evidence="8">pPSED02</plasmid>
    </source>
</reference>
<feature type="transmembrane region" description="Helical" evidence="7">
    <location>
        <begin position="139"/>
        <end position="158"/>
    </location>
</feature>
<dbReference type="PANTHER" id="PTHR33452">
    <property type="entry name" value="OXIDOREDUCTASE CATD-RELATED"/>
    <property type="match status" value="1"/>
</dbReference>
<name>F2L726_PSEUX</name>
<dbReference type="PANTHER" id="PTHR33452:SF1">
    <property type="entry name" value="INNER MEMBRANE PROTEIN YPHA-RELATED"/>
    <property type="match status" value="1"/>
</dbReference>
<feature type="transmembrane region" description="Helical" evidence="7">
    <location>
        <begin position="99"/>
        <end position="119"/>
    </location>
</feature>
<evidence type="ECO:0000256" key="4">
    <source>
        <dbReference type="ARBA" id="ARBA00022692"/>
    </source>
</evidence>
<dbReference type="EMBL" id="CP002596">
    <property type="protein sequence ID" value="AEA28999.1"/>
    <property type="molecule type" value="Genomic_DNA"/>
</dbReference>
<evidence type="ECO:0000256" key="3">
    <source>
        <dbReference type="ARBA" id="ARBA00022475"/>
    </source>
</evidence>
<evidence type="ECO:0000256" key="6">
    <source>
        <dbReference type="ARBA" id="ARBA00023136"/>
    </source>
</evidence>
<evidence type="ECO:0000256" key="2">
    <source>
        <dbReference type="ARBA" id="ARBA00006679"/>
    </source>
</evidence>
<dbReference type="RefSeq" id="WP_014203888.1">
    <property type="nucleotide sequence ID" value="NC_016600.1"/>
</dbReference>
<comment type="subcellular location">
    <subcellularLocation>
        <location evidence="1">Cell membrane</location>
        <topology evidence="1">Multi-pass membrane protein</topology>
    </subcellularLocation>
</comment>
<dbReference type="InterPro" id="IPR032808">
    <property type="entry name" value="DoxX"/>
</dbReference>
<proteinExistence type="inferred from homology"/>
<dbReference type="AlphaFoldDB" id="F2L726"/>
<keyword evidence="3" id="KW-1003">Cell membrane</keyword>
<comment type="similarity">
    <text evidence="2">Belongs to the DoxX family.</text>
</comment>
<geneLocation type="plasmid" evidence="8">
    <name>pPSED02</name>
</geneLocation>
<feature type="transmembrane region" description="Helical" evidence="7">
    <location>
        <begin position="62"/>
        <end position="87"/>
    </location>
</feature>
<dbReference type="GO" id="GO:0005886">
    <property type="term" value="C:plasma membrane"/>
    <property type="evidence" value="ECO:0007669"/>
    <property type="project" value="UniProtKB-SubCell"/>
</dbReference>
<evidence type="ECO:0000313" key="8">
    <source>
        <dbReference type="EMBL" id="AEA28999.1"/>
    </source>
</evidence>
<evidence type="ECO:0000256" key="5">
    <source>
        <dbReference type="ARBA" id="ARBA00022989"/>
    </source>
</evidence>
<keyword evidence="8" id="KW-0614">Plasmid</keyword>
<sequence>MNGAEIAGLVLRASVGSTMVAHGIRHGRSLEGTTRWFGSIGFAQPRLQAVASAAVEVGAGSLLLVGAATPVAAAAVVGTMAVAMRSVHAENGFFITAEGYEYVLTLAAASTAVSALGAGTASVDRWWGHGSSSSGLRRAVFTVGLGLGAAAVQLRLFWRRPSRPAVAKQRATTETHVEPLMPTPGVCG</sequence>